<reference evidence="1" key="1">
    <citation type="journal article" date="2023" name="Nat. Commun.">
        <title>Diploid and tetraploid genomes of Acorus and the evolution of monocots.</title>
        <authorList>
            <person name="Ma L."/>
            <person name="Liu K.W."/>
            <person name="Li Z."/>
            <person name="Hsiao Y.Y."/>
            <person name="Qi Y."/>
            <person name="Fu T."/>
            <person name="Tang G.D."/>
            <person name="Zhang D."/>
            <person name="Sun W.H."/>
            <person name="Liu D.K."/>
            <person name="Li Y."/>
            <person name="Chen G.Z."/>
            <person name="Liu X.D."/>
            <person name="Liao X.Y."/>
            <person name="Jiang Y.T."/>
            <person name="Yu X."/>
            <person name="Hao Y."/>
            <person name="Huang J."/>
            <person name="Zhao X.W."/>
            <person name="Ke S."/>
            <person name="Chen Y.Y."/>
            <person name="Wu W.L."/>
            <person name="Hsu J.L."/>
            <person name="Lin Y.F."/>
            <person name="Huang M.D."/>
            <person name="Li C.Y."/>
            <person name="Huang L."/>
            <person name="Wang Z.W."/>
            <person name="Zhao X."/>
            <person name="Zhong W.Y."/>
            <person name="Peng D.H."/>
            <person name="Ahmad S."/>
            <person name="Lan S."/>
            <person name="Zhang J.S."/>
            <person name="Tsai W.C."/>
            <person name="Van de Peer Y."/>
            <person name="Liu Z.J."/>
        </authorList>
    </citation>
    <scope>NUCLEOTIDE SEQUENCE</scope>
    <source>
        <strain evidence="1">SCP</strain>
    </source>
</reference>
<evidence type="ECO:0000313" key="2">
    <source>
        <dbReference type="Proteomes" id="UP001179952"/>
    </source>
</evidence>
<gene>
    <name evidence="1" type="ORF">QJS04_geneDACA007949</name>
</gene>
<reference evidence="1" key="2">
    <citation type="submission" date="2023-06" db="EMBL/GenBank/DDBJ databases">
        <authorList>
            <person name="Ma L."/>
            <person name="Liu K.-W."/>
            <person name="Li Z."/>
            <person name="Hsiao Y.-Y."/>
            <person name="Qi Y."/>
            <person name="Fu T."/>
            <person name="Tang G."/>
            <person name="Zhang D."/>
            <person name="Sun W.-H."/>
            <person name="Liu D.-K."/>
            <person name="Li Y."/>
            <person name="Chen G.-Z."/>
            <person name="Liu X.-D."/>
            <person name="Liao X.-Y."/>
            <person name="Jiang Y.-T."/>
            <person name="Yu X."/>
            <person name="Hao Y."/>
            <person name="Huang J."/>
            <person name="Zhao X.-W."/>
            <person name="Ke S."/>
            <person name="Chen Y.-Y."/>
            <person name="Wu W.-L."/>
            <person name="Hsu J.-L."/>
            <person name="Lin Y.-F."/>
            <person name="Huang M.-D."/>
            <person name="Li C.-Y."/>
            <person name="Huang L."/>
            <person name="Wang Z.-W."/>
            <person name="Zhao X."/>
            <person name="Zhong W.-Y."/>
            <person name="Peng D.-H."/>
            <person name="Ahmad S."/>
            <person name="Lan S."/>
            <person name="Zhang J.-S."/>
            <person name="Tsai W.-C."/>
            <person name="Van De Peer Y."/>
            <person name="Liu Z.-J."/>
        </authorList>
    </citation>
    <scope>NUCLEOTIDE SEQUENCE</scope>
    <source>
        <strain evidence="1">SCP</strain>
        <tissue evidence="1">Leaves</tissue>
    </source>
</reference>
<proteinExistence type="predicted"/>
<keyword evidence="2" id="KW-1185">Reference proteome</keyword>
<dbReference type="EMBL" id="JAUJYN010000004">
    <property type="protein sequence ID" value="KAK1273395.1"/>
    <property type="molecule type" value="Genomic_DNA"/>
</dbReference>
<dbReference type="AlphaFoldDB" id="A0AAV9B9X4"/>
<comment type="caution">
    <text evidence="1">The sequence shown here is derived from an EMBL/GenBank/DDBJ whole genome shotgun (WGS) entry which is preliminary data.</text>
</comment>
<accession>A0AAV9B9X4</accession>
<dbReference type="Proteomes" id="UP001179952">
    <property type="component" value="Unassembled WGS sequence"/>
</dbReference>
<sequence>MPLDRDRSCECWERKRGEKESSCSIQALTNFWRLTACMVCMGEEEQFGAKDNKKTKIMVLSTVALVT</sequence>
<name>A0AAV9B9X4_ACOGR</name>
<organism evidence="1 2">
    <name type="scientific">Acorus gramineus</name>
    <name type="common">Dwarf sweet flag</name>
    <dbReference type="NCBI Taxonomy" id="55184"/>
    <lineage>
        <taxon>Eukaryota</taxon>
        <taxon>Viridiplantae</taxon>
        <taxon>Streptophyta</taxon>
        <taxon>Embryophyta</taxon>
        <taxon>Tracheophyta</taxon>
        <taxon>Spermatophyta</taxon>
        <taxon>Magnoliopsida</taxon>
        <taxon>Liliopsida</taxon>
        <taxon>Acoraceae</taxon>
        <taxon>Acorus</taxon>
    </lineage>
</organism>
<evidence type="ECO:0000313" key="1">
    <source>
        <dbReference type="EMBL" id="KAK1273395.1"/>
    </source>
</evidence>
<protein>
    <submittedName>
        <fullName evidence="1">Uncharacterized protein</fullName>
    </submittedName>
</protein>